<accession>A0A0F8XMT0</accession>
<reference evidence="1" key="1">
    <citation type="journal article" date="2015" name="Nature">
        <title>Complex archaea that bridge the gap between prokaryotes and eukaryotes.</title>
        <authorList>
            <person name="Spang A."/>
            <person name="Saw J.H."/>
            <person name="Jorgensen S.L."/>
            <person name="Zaremba-Niedzwiedzka K."/>
            <person name="Martijn J."/>
            <person name="Lind A.E."/>
            <person name="van Eijk R."/>
            <person name="Schleper C."/>
            <person name="Guy L."/>
            <person name="Ettema T.J."/>
        </authorList>
    </citation>
    <scope>NUCLEOTIDE SEQUENCE</scope>
</reference>
<sequence length="103" mass="12358">KRALFILLNLFRSVGMGRDELEKRIYEWDKKNRVPLKKGYIQSQISWSYRNKIVPPPNFDKDYYSGIGIIPAAEEMRYKNPINYILRKNSQFNKATRNFKKKI</sequence>
<name>A0A0F8XMT0_9ZZZZ</name>
<comment type="caution">
    <text evidence="1">The sequence shown here is derived from an EMBL/GenBank/DDBJ whole genome shotgun (WGS) entry which is preliminary data.</text>
</comment>
<proteinExistence type="predicted"/>
<dbReference type="EMBL" id="LAZR01061984">
    <property type="protein sequence ID" value="KKK62455.1"/>
    <property type="molecule type" value="Genomic_DNA"/>
</dbReference>
<feature type="non-terminal residue" evidence="1">
    <location>
        <position position="1"/>
    </location>
</feature>
<dbReference type="AlphaFoldDB" id="A0A0F8XMT0"/>
<gene>
    <name evidence="1" type="ORF">LCGC14_3004170</name>
</gene>
<protein>
    <submittedName>
        <fullName evidence="1">Uncharacterized protein</fullName>
    </submittedName>
</protein>
<organism evidence="1">
    <name type="scientific">marine sediment metagenome</name>
    <dbReference type="NCBI Taxonomy" id="412755"/>
    <lineage>
        <taxon>unclassified sequences</taxon>
        <taxon>metagenomes</taxon>
        <taxon>ecological metagenomes</taxon>
    </lineage>
</organism>
<evidence type="ECO:0000313" key="1">
    <source>
        <dbReference type="EMBL" id="KKK62455.1"/>
    </source>
</evidence>